<name>A0AA46I4W7_9FUSO</name>
<dbReference type="RefSeq" id="WP_134113800.1">
    <property type="nucleotide sequence ID" value="NZ_SOBG01000009.1"/>
</dbReference>
<dbReference type="NCBIfam" id="TIGR03994">
    <property type="entry name" value="rSAM_HemZ"/>
    <property type="match status" value="1"/>
</dbReference>
<dbReference type="SMART" id="SM00729">
    <property type="entry name" value="Elp3"/>
    <property type="match status" value="1"/>
</dbReference>
<dbReference type="InterPro" id="IPR023995">
    <property type="entry name" value="HemZ"/>
</dbReference>
<keyword evidence="4" id="KW-0411">Iron-sulfur</keyword>
<evidence type="ECO:0000256" key="4">
    <source>
        <dbReference type="ARBA" id="ARBA00023014"/>
    </source>
</evidence>
<dbReference type="Gene3D" id="3.20.20.70">
    <property type="entry name" value="Aldolase class I"/>
    <property type="match status" value="1"/>
</dbReference>
<evidence type="ECO:0000313" key="6">
    <source>
        <dbReference type="EMBL" id="TDT67936.1"/>
    </source>
</evidence>
<dbReference type="InterPro" id="IPR013785">
    <property type="entry name" value="Aldolase_TIM"/>
</dbReference>
<keyword evidence="1" id="KW-0949">S-adenosyl-L-methionine</keyword>
<dbReference type="InterPro" id="IPR006638">
    <property type="entry name" value="Elp3/MiaA/NifB-like_rSAM"/>
</dbReference>
<dbReference type="SFLD" id="SFLDG01082">
    <property type="entry name" value="B12-binding_domain_containing"/>
    <property type="match status" value="1"/>
</dbReference>
<dbReference type="GO" id="GO:0046872">
    <property type="term" value="F:metal ion binding"/>
    <property type="evidence" value="ECO:0007669"/>
    <property type="project" value="UniProtKB-KW"/>
</dbReference>
<dbReference type="SFLD" id="SFLDS00029">
    <property type="entry name" value="Radical_SAM"/>
    <property type="match status" value="1"/>
</dbReference>
<dbReference type="PROSITE" id="PS51918">
    <property type="entry name" value="RADICAL_SAM"/>
    <property type="match status" value="1"/>
</dbReference>
<dbReference type="GO" id="GO:0051539">
    <property type="term" value="F:4 iron, 4 sulfur cluster binding"/>
    <property type="evidence" value="ECO:0007669"/>
    <property type="project" value="TreeGrafter"/>
</dbReference>
<evidence type="ECO:0000256" key="2">
    <source>
        <dbReference type="ARBA" id="ARBA00022723"/>
    </source>
</evidence>
<dbReference type="Pfam" id="PF04055">
    <property type="entry name" value="Radical_SAM"/>
    <property type="match status" value="1"/>
</dbReference>
<dbReference type="NCBIfam" id="NF006064">
    <property type="entry name" value="PRK08207.2-2"/>
    <property type="match status" value="1"/>
</dbReference>
<evidence type="ECO:0000313" key="7">
    <source>
        <dbReference type="Proteomes" id="UP000294678"/>
    </source>
</evidence>
<dbReference type="InterPro" id="IPR034505">
    <property type="entry name" value="Coproporphyrinogen-III_oxidase"/>
</dbReference>
<dbReference type="GO" id="GO:0005737">
    <property type="term" value="C:cytoplasm"/>
    <property type="evidence" value="ECO:0007669"/>
    <property type="project" value="TreeGrafter"/>
</dbReference>
<dbReference type="GO" id="GO:0006779">
    <property type="term" value="P:porphyrin-containing compound biosynthetic process"/>
    <property type="evidence" value="ECO:0007669"/>
    <property type="project" value="TreeGrafter"/>
</dbReference>
<dbReference type="GO" id="GO:0003824">
    <property type="term" value="F:catalytic activity"/>
    <property type="evidence" value="ECO:0007669"/>
    <property type="project" value="InterPro"/>
</dbReference>
<keyword evidence="2" id="KW-0479">Metal-binding</keyword>
<keyword evidence="7" id="KW-1185">Reference proteome</keyword>
<dbReference type="InterPro" id="IPR007197">
    <property type="entry name" value="rSAM"/>
</dbReference>
<dbReference type="EMBL" id="SOBG01000009">
    <property type="protein sequence ID" value="TDT67936.1"/>
    <property type="molecule type" value="Genomic_DNA"/>
</dbReference>
<gene>
    <name evidence="6" type="ORF">EV215_1943</name>
</gene>
<protein>
    <submittedName>
        <fullName evidence="6">Anaerobic coproporphyrinogen III oxidase</fullName>
    </submittedName>
</protein>
<sequence>MFSIKRNFEIREESIKEFVRILIPELLDKEIEFKLKYIADHILINTKIDNKEIEFKYKNYENYIEDQVIVMAKISLLLLMGKKYPWGGLIGVRPTKKFYTMYEIIKDVELVKKILKELYLLSEEKIELLETIFYKEQNLLDRKDNNKINVYIGIPFCPTKCKYCSFASYEIKSSIGKSYNEFVDCLLKEIEICSETLSKKKIESIYIGGGTPTTLTEEDLEKILIKINEKIDFTYLKEFTVEAGRIDTLSIKKLEIMKKYRVDRISINPQTFKEETLIKLNRYYNKDEFNKYYKIAKKLGFVINMDFILGLPGETTQDILNTLENIKKYNIENLTIHTLAIKRASHLYQENYKHIELDKVKIENKINEVLEEKKLKPYYMYRQKNTYNWGENIGYAVEGTECLFNMRTISEDQDTFGFGGGAITKKIEKIKEGIYKVNRIINPKDPNAYIKEFLDRLEKKINFFNKKSFLN</sequence>
<dbReference type="CDD" id="cd01335">
    <property type="entry name" value="Radical_SAM"/>
    <property type="match status" value="1"/>
</dbReference>
<evidence type="ECO:0000256" key="3">
    <source>
        <dbReference type="ARBA" id="ARBA00023004"/>
    </source>
</evidence>
<dbReference type="Proteomes" id="UP000294678">
    <property type="component" value="Unassembled WGS sequence"/>
</dbReference>
<keyword evidence="3" id="KW-0408">Iron</keyword>
<dbReference type="InterPro" id="IPR058240">
    <property type="entry name" value="rSAM_sf"/>
</dbReference>
<evidence type="ECO:0000256" key="1">
    <source>
        <dbReference type="ARBA" id="ARBA00022691"/>
    </source>
</evidence>
<comment type="caution">
    <text evidence="6">The sequence shown here is derived from an EMBL/GenBank/DDBJ whole genome shotgun (WGS) entry which is preliminary data.</text>
</comment>
<dbReference type="SFLD" id="SFLDF00310">
    <property type="entry name" value="oxygen-independent_coproporphy"/>
    <property type="match status" value="1"/>
</dbReference>
<organism evidence="6 7">
    <name type="scientific">Hypnocyclicus thermotrophus</name>
    <dbReference type="NCBI Taxonomy" id="1627895"/>
    <lineage>
        <taxon>Bacteria</taxon>
        <taxon>Fusobacteriati</taxon>
        <taxon>Fusobacteriota</taxon>
        <taxon>Fusobacteriia</taxon>
        <taxon>Fusobacteriales</taxon>
        <taxon>Fusobacteriaceae</taxon>
        <taxon>Hypnocyclicus</taxon>
    </lineage>
</organism>
<accession>A0AA46I4W7</accession>
<dbReference type="PANTHER" id="PTHR13932:SF1">
    <property type="entry name" value="OXYGEN-INDEPENDENT COPROPORPHYRINOGEN-III OXIDASE-LIKE PROTEIN HEMZ"/>
    <property type="match status" value="1"/>
</dbReference>
<dbReference type="PANTHER" id="PTHR13932">
    <property type="entry name" value="COPROPORPHYRINIGEN III OXIDASE"/>
    <property type="match status" value="1"/>
</dbReference>
<proteinExistence type="predicted"/>
<dbReference type="SUPFAM" id="SSF102114">
    <property type="entry name" value="Radical SAM enzymes"/>
    <property type="match status" value="1"/>
</dbReference>
<dbReference type="SFLD" id="SFLDG01065">
    <property type="entry name" value="anaerobic_coproporphyrinogen-I"/>
    <property type="match status" value="1"/>
</dbReference>
<dbReference type="AlphaFoldDB" id="A0AA46I4W7"/>
<feature type="domain" description="Radical SAM core" evidence="5">
    <location>
        <begin position="142"/>
        <end position="379"/>
    </location>
</feature>
<evidence type="ECO:0000259" key="5">
    <source>
        <dbReference type="PROSITE" id="PS51918"/>
    </source>
</evidence>
<reference evidence="6 7" key="1">
    <citation type="submission" date="2019-03" db="EMBL/GenBank/DDBJ databases">
        <title>Genomic Encyclopedia of Type Strains, Phase IV (KMG-IV): sequencing the most valuable type-strain genomes for metagenomic binning, comparative biology and taxonomic classification.</title>
        <authorList>
            <person name="Goeker M."/>
        </authorList>
    </citation>
    <scope>NUCLEOTIDE SEQUENCE [LARGE SCALE GENOMIC DNA]</scope>
    <source>
        <strain evidence="6 7">DSM 100055</strain>
    </source>
</reference>